<keyword evidence="2" id="KW-1185">Reference proteome</keyword>
<proteinExistence type="predicted"/>
<evidence type="ECO:0000313" key="2">
    <source>
        <dbReference type="Proteomes" id="UP000295260"/>
    </source>
</evidence>
<reference evidence="1 2" key="1">
    <citation type="submission" date="2019-03" db="EMBL/GenBank/DDBJ databases">
        <title>Genomic Encyclopedia of Archaeal and Bacterial Type Strains, Phase II (KMG-II): from individual species to whole genera.</title>
        <authorList>
            <person name="Goeker M."/>
        </authorList>
    </citation>
    <scope>NUCLEOTIDE SEQUENCE [LARGE SCALE GENOMIC DNA]</scope>
    <source>
        <strain evidence="1 2">DSM 25687</strain>
    </source>
</reference>
<dbReference type="OrthoDB" id="9813892at2"/>
<dbReference type="PANTHER" id="PTHR47199">
    <property type="entry name" value="PHOTOSYSTEM II STABILITY/ASSEMBLY FACTOR HCF136, CHLOROPLASTIC"/>
    <property type="match status" value="1"/>
</dbReference>
<dbReference type="AlphaFoldDB" id="A0A4R6QDH4"/>
<dbReference type="PROSITE" id="PS51257">
    <property type="entry name" value="PROKAR_LIPOPROTEIN"/>
    <property type="match status" value="1"/>
</dbReference>
<protein>
    <recommendedName>
        <fullName evidence="3">Oxidoreductase</fullName>
    </recommendedName>
</protein>
<dbReference type="PANTHER" id="PTHR47199:SF2">
    <property type="entry name" value="PHOTOSYSTEM II STABILITY_ASSEMBLY FACTOR HCF136, CHLOROPLASTIC"/>
    <property type="match status" value="1"/>
</dbReference>
<evidence type="ECO:0000313" key="1">
    <source>
        <dbReference type="EMBL" id="TDP60874.1"/>
    </source>
</evidence>
<sequence>MKKIVCIICLPFFFVSCKSGKDAVIISFNSITIDTLLHDKISIRAIEVDNDKLWYAADKNRFGFYDFKTKKNKEITIKSDSINKEFRSIAQNKEYVFIANIGNPANIFKISKIDLSVKRVYTEVHEKVFYDSMNFWNEKEGILIGDPIDNCLSILITRDGGTTWNKIPCANLPKTFDGEAAFAASNTNVMIKENDCWIVSGGKKSRVFHSSDKGTIWKVHETSIVQGDAMTGIFTADFYNKKKGFVAGGNYEKLEQNFKNKAITKDGGKTWTLIAENQGFGYASCVQFIPNSDGKELVVVGATGIHYSSNGGISWKQLSDDKTLYTIRFLNRNTAFAAGKNKIVKIVFN</sequence>
<dbReference type="InterPro" id="IPR036278">
    <property type="entry name" value="Sialidase_sf"/>
</dbReference>
<gene>
    <name evidence="1" type="ORF">BC748_0475</name>
</gene>
<dbReference type="Gene3D" id="2.130.10.10">
    <property type="entry name" value="YVTN repeat-like/Quinoprotein amine dehydrogenase"/>
    <property type="match status" value="1"/>
</dbReference>
<dbReference type="Proteomes" id="UP000295260">
    <property type="component" value="Unassembled WGS sequence"/>
</dbReference>
<dbReference type="SUPFAM" id="SSF50939">
    <property type="entry name" value="Sialidases"/>
    <property type="match status" value="1"/>
</dbReference>
<accession>A0A4R6QDH4</accession>
<dbReference type="InterPro" id="IPR015943">
    <property type="entry name" value="WD40/YVTN_repeat-like_dom_sf"/>
</dbReference>
<dbReference type="RefSeq" id="WP_133531837.1">
    <property type="nucleotide sequence ID" value="NZ_SNXR01000011.1"/>
</dbReference>
<evidence type="ECO:0008006" key="3">
    <source>
        <dbReference type="Google" id="ProtNLM"/>
    </source>
</evidence>
<comment type="caution">
    <text evidence="1">The sequence shown here is derived from an EMBL/GenBank/DDBJ whole genome shotgun (WGS) entry which is preliminary data.</text>
</comment>
<organism evidence="1 2">
    <name type="scientific">Flavobacterium dankookense</name>
    <dbReference type="NCBI Taxonomy" id="706186"/>
    <lineage>
        <taxon>Bacteria</taxon>
        <taxon>Pseudomonadati</taxon>
        <taxon>Bacteroidota</taxon>
        <taxon>Flavobacteriia</taxon>
        <taxon>Flavobacteriales</taxon>
        <taxon>Flavobacteriaceae</taxon>
        <taxon>Flavobacterium</taxon>
    </lineage>
</organism>
<dbReference type="CDD" id="cd15482">
    <property type="entry name" value="Sialidase_non-viral"/>
    <property type="match status" value="1"/>
</dbReference>
<dbReference type="SUPFAM" id="SSF82171">
    <property type="entry name" value="DPP6 N-terminal domain-like"/>
    <property type="match status" value="1"/>
</dbReference>
<dbReference type="EMBL" id="SNXR01000011">
    <property type="protein sequence ID" value="TDP60874.1"/>
    <property type="molecule type" value="Genomic_DNA"/>
</dbReference>
<name>A0A4R6QDH4_9FLAO</name>